<feature type="signal peptide" evidence="1">
    <location>
        <begin position="1"/>
        <end position="16"/>
    </location>
</feature>
<dbReference type="PROSITE" id="PS51257">
    <property type="entry name" value="PROKAR_LIPOPROTEIN"/>
    <property type="match status" value="1"/>
</dbReference>
<evidence type="ECO:0000313" key="2">
    <source>
        <dbReference type="EMBL" id="MBX38731.1"/>
    </source>
</evidence>
<dbReference type="AlphaFoldDB" id="A0A2P2N8B7"/>
<accession>A0A2P2N8B7</accession>
<organism evidence="2">
    <name type="scientific">Rhizophora mucronata</name>
    <name type="common">Asiatic mangrove</name>
    <dbReference type="NCBI Taxonomy" id="61149"/>
    <lineage>
        <taxon>Eukaryota</taxon>
        <taxon>Viridiplantae</taxon>
        <taxon>Streptophyta</taxon>
        <taxon>Embryophyta</taxon>
        <taxon>Tracheophyta</taxon>
        <taxon>Spermatophyta</taxon>
        <taxon>Magnoliopsida</taxon>
        <taxon>eudicotyledons</taxon>
        <taxon>Gunneridae</taxon>
        <taxon>Pentapetalae</taxon>
        <taxon>rosids</taxon>
        <taxon>fabids</taxon>
        <taxon>Malpighiales</taxon>
        <taxon>Rhizophoraceae</taxon>
        <taxon>Rhizophora</taxon>
    </lineage>
</organism>
<dbReference type="EMBL" id="GGEC01058247">
    <property type="protein sequence ID" value="MBX38731.1"/>
    <property type="molecule type" value="Transcribed_RNA"/>
</dbReference>
<protein>
    <submittedName>
        <fullName evidence="2">Uncharacterized protein</fullName>
    </submittedName>
</protein>
<proteinExistence type="predicted"/>
<keyword evidence="1" id="KW-0732">Signal</keyword>
<evidence type="ECO:0000256" key="1">
    <source>
        <dbReference type="SAM" id="SignalP"/>
    </source>
</evidence>
<reference evidence="2" key="1">
    <citation type="submission" date="2018-02" db="EMBL/GenBank/DDBJ databases">
        <title>Rhizophora mucronata_Transcriptome.</title>
        <authorList>
            <person name="Meera S.P."/>
            <person name="Sreeshan A."/>
            <person name="Augustine A."/>
        </authorList>
    </citation>
    <scope>NUCLEOTIDE SEQUENCE</scope>
    <source>
        <tissue evidence="2">Leaf</tissue>
    </source>
</reference>
<feature type="chain" id="PRO_5015188617" evidence="1">
    <location>
        <begin position="17"/>
        <end position="50"/>
    </location>
</feature>
<sequence length="50" mass="5866">MCWRWWGRWSWCLARSFQNPRRSVSSSLTGSFACTQEREKPEGFGGFSFA</sequence>
<name>A0A2P2N8B7_RHIMU</name>